<feature type="compositionally biased region" description="Basic and acidic residues" evidence="4">
    <location>
        <begin position="422"/>
        <end position="440"/>
    </location>
</feature>
<dbReference type="Gene3D" id="2.60.40.1260">
    <property type="entry name" value="Lamin Tail domain"/>
    <property type="match status" value="1"/>
</dbReference>
<dbReference type="InterPro" id="IPR036415">
    <property type="entry name" value="Lamin_tail_dom_sf"/>
</dbReference>
<dbReference type="SUPFAM" id="SSF74853">
    <property type="entry name" value="Lamin A/C globular tail domain"/>
    <property type="match status" value="1"/>
</dbReference>
<dbReference type="GO" id="GO:0005200">
    <property type="term" value="F:structural constituent of cytoskeleton"/>
    <property type="evidence" value="ECO:0007669"/>
    <property type="project" value="TreeGrafter"/>
</dbReference>
<proteinExistence type="predicted"/>
<dbReference type="PANTHER" id="PTHR45721:SF12">
    <property type="entry name" value="INTERMEDIATE FILAMENT PROTEIN IFA-1"/>
    <property type="match status" value="1"/>
</dbReference>
<dbReference type="GO" id="GO:0051664">
    <property type="term" value="P:nuclear pore localization"/>
    <property type="evidence" value="ECO:0007669"/>
    <property type="project" value="TreeGrafter"/>
</dbReference>
<evidence type="ECO:0000313" key="7">
    <source>
        <dbReference type="WBParaSite" id="maker-uti_cns_0003196-snap-gene-0.1-mRNA-1"/>
    </source>
</evidence>
<dbReference type="Proteomes" id="UP000095280">
    <property type="component" value="Unplaced"/>
</dbReference>
<protein>
    <submittedName>
        <fullName evidence="7">IF rod domain-containing protein</fullName>
    </submittedName>
</protein>
<dbReference type="GO" id="GO:0007097">
    <property type="term" value="P:nuclear migration"/>
    <property type="evidence" value="ECO:0007669"/>
    <property type="project" value="TreeGrafter"/>
</dbReference>
<keyword evidence="1" id="KW-0403">Intermediate filament</keyword>
<dbReference type="Pfam" id="PF00038">
    <property type="entry name" value="Filament"/>
    <property type="match status" value="1"/>
</dbReference>
<evidence type="ECO:0000256" key="4">
    <source>
        <dbReference type="SAM" id="MobiDB-lite"/>
    </source>
</evidence>
<dbReference type="GO" id="GO:0031507">
    <property type="term" value="P:heterochromatin formation"/>
    <property type="evidence" value="ECO:0007669"/>
    <property type="project" value="TreeGrafter"/>
</dbReference>
<dbReference type="WBParaSite" id="maker-uti_cns_0003196-snap-gene-0.1-mRNA-1">
    <property type="protein sequence ID" value="maker-uti_cns_0003196-snap-gene-0.1-mRNA-1"/>
    <property type="gene ID" value="maker-uti_cns_0003196-snap-gene-0.1"/>
</dbReference>
<evidence type="ECO:0000256" key="3">
    <source>
        <dbReference type="SAM" id="Coils"/>
    </source>
</evidence>
<feature type="domain" description="IF rod" evidence="5">
    <location>
        <begin position="138"/>
        <end position="636"/>
    </location>
</feature>
<dbReference type="Gene3D" id="1.20.5.1160">
    <property type="entry name" value="Vasodilator-stimulated phosphoprotein"/>
    <property type="match status" value="1"/>
</dbReference>
<dbReference type="InterPro" id="IPR039008">
    <property type="entry name" value="IF_rod_dom"/>
</dbReference>
<dbReference type="PROSITE" id="PS51842">
    <property type="entry name" value="IF_ROD_2"/>
    <property type="match status" value="1"/>
</dbReference>
<dbReference type="AlphaFoldDB" id="A0A1I8GUV3"/>
<evidence type="ECO:0000259" key="5">
    <source>
        <dbReference type="PROSITE" id="PS51842"/>
    </source>
</evidence>
<dbReference type="GO" id="GO:0090435">
    <property type="term" value="P:protein localization to nuclear envelope"/>
    <property type="evidence" value="ECO:0007669"/>
    <property type="project" value="TreeGrafter"/>
</dbReference>
<dbReference type="SUPFAM" id="SSF64593">
    <property type="entry name" value="Intermediate filament protein, coiled coil region"/>
    <property type="match status" value="1"/>
</dbReference>
<accession>A0A1I8GUV3</accession>
<dbReference type="PANTHER" id="PTHR45721">
    <property type="entry name" value="LAMIN DM0-RELATED"/>
    <property type="match status" value="1"/>
</dbReference>
<keyword evidence="2 3" id="KW-0175">Coiled coil</keyword>
<sequence length="636" mass="71493">LCKLGQNGCDPPLQLLSALPSPCFLRPGLGAAASSAEPLVTHAGIQTLVRFIGSFSSGTTLGGAMASKTTTKTTRYSMQTSGAPEVVINRTLPGFGIGRGDTVDSVKSVRVTRSMASASGIQQTNAEVNNMLNGREKEKKDMQELNERFANYIEKVRFLEAQNKKLSNELQQLKDRWGKETERVKQTYETELAQLRKLLDDSEKQKAEAEVRISSSLEDQLNELQVLLDEANRQHQVDRETIDKLNQQLADYDGEISLLRRGRDQNQKEIKRLRDEVNRLRGDLDAETLNHINAENEAQSLREQLEFMKQIHESELKEKLAALAYRDTTSENARILEETKWPSTAARSSASYDNKMDVMRSEIESQYSMKARTTNTAGTTWSCSHLREENKRIKGQMTGRAQSHRPELRRATHSSSASSKSFRREMEEAERELRDGEGRLRTGSRQHAVPLWRSTSKELQTLMDMKLSLELGDRRIQEASGRRGDPQINPAPSDAGTDVAKVFYCGRVAPFAVEQQGHAHRDKRTAKGNVSIQECSADGKREDISGWRLLRNNIDNGSEASYHIKFTVPNGVARSTVQIHLFRAEVFISHYFKRPSVSLQIWARGLKRPAATTWKLLESSWGVGANINTSLYNTEG</sequence>
<feature type="coiled-coil region" evidence="3">
    <location>
        <begin position="128"/>
        <end position="318"/>
    </location>
</feature>
<dbReference type="GO" id="GO:0005652">
    <property type="term" value="C:nuclear lamina"/>
    <property type="evidence" value="ECO:0007669"/>
    <property type="project" value="TreeGrafter"/>
</dbReference>
<dbReference type="SMART" id="SM01391">
    <property type="entry name" value="Filament"/>
    <property type="match status" value="1"/>
</dbReference>
<dbReference type="GO" id="GO:0005882">
    <property type="term" value="C:intermediate filament"/>
    <property type="evidence" value="ECO:0007669"/>
    <property type="project" value="UniProtKB-KW"/>
</dbReference>
<reference evidence="7" key="1">
    <citation type="submission" date="2016-11" db="UniProtKB">
        <authorList>
            <consortium name="WormBaseParasite"/>
        </authorList>
    </citation>
    <scope>IDENTIFICATION</scope>
</reference>
<name>A0A1I8GUV3_9PLAT</name>
<keyword evidence="6" id="KW-1185">Reference proteome</keyword>
<evidence type="ECO:0000256" key="2">
    <source>
        <dbReference type="ARBA" id="ARBA00023054"/>
    </source>
</evidence>
<feature type="region of interest" description="Disordered" evidence="4">
    <location>
        <begin position="393"/>
        <end position="446"/>
    </location>
</feature>
<organism evidence="6 7">
    <name type="scientific">Macrostomum lignano</name>
    <dbReference type="NCBI Taxonomy" id="282301"/>
    <lineage>
        <taxon>Eukaryota</taxon>
        <taxon>Metazoa</taxon>
        <taxon>Spiralia</taxon>
        <taxon>Lophotrochozoa</taxon>
        <taxon>Platyhelminthes</taxon>
        <taxon>Rhabditophora</taxon>
        <taxon>Macrostomorpha</taxon>
        <taxon>Macrostomida</taxon>
        <taxon>Macrostomidae</taxon>
        <taxon>Macrostomum</taxon>
    </lineage>
</organism>
<evidence type="ECO:0000256" key="1">
    <source>
        <dbReference type="ARBA" id="ARBA00022754"/>
    </source>
</evidence>
<dbReference type="GO" id="GO:0006998">
    <property type="term" value="P:nuclear envelope organization"/>
    <property type="evidence" value="ECO:0007669"/>
    <property type="project" value="TreeGrafter"/>
</dbReference>
<evidence type="ECO:0000313" key="6">
    <source>
        <dbReference type="Proteomes" id="UP000095280"/>
    </source>
</evidence>